<keyword evidence="2" id="KW-1185">Reference proteome</keyword>
<dbReference type="RefSeq" id="WP_185717010.1">
    <property type="nucleotide sequence ID" value="NZ_BAAAWI010000001.1"/>
</dbReference>
<evidence type="ECO:0000313" key="2">
    <source>
        <dbReference type="Proteomes" id="UP000515728"/>
    </source>
</evidence>
<name>A0A7G7MBT7_9PSEU</name>
<dbReference type="AlphaFoldDB" id="A0A7G7MBT7"/>
<accession>A0A7G7MBT7</accession>
<reference evidence="1 2" key="1">
    <citation type="submission" date="2020-08" db="EMBL/GenBank/DDBJ databases">
        <authorList>
            <person name="Mo P."/>
        </authorList>
    </citation>
    <scope>NUCLEOTIDE SEQUENCE [LARGE SCALE GENOMIC DNA]</scope>
    <source>
        <strain evidence="1 2">CGMCC 4.1532</strain>
    </source>
</reference>
<proteinExistence type="predicted"/>
<evidence type="ECO:0000313" key="1">
    <source>
        <dbReference type="EMBL" id="QNG50248.1"/>
    </source>
</evidence>
<gene>
    <name evidence="1" type="ORF">H6H00_18550</name>
</gene>
<organism evidence="1 2">
    <name type="scientific">Pseudonocardia petroleophila</name>
    <dbReference type="NCBI Taxonomy" id="37331"/>
    <lineage>
        <taxon>Bacteria</taxon>
        <taxon>Bacillati</taxon>
        <taxon>Actinomycetota</taxon>
        <taxon>Actinomycetes</taxon>
        <taxon>Pseudonocardiales</taxon>
        <taxon>Pseudonocardiaceae</taxon>
        <taxon>Pseudonocardia</taxon>
    </lineage>
</organism>
<dbReference type="EMBL" id="CP060131">
    <property type="protein sequence ID" value="QNG50248.1"/>
    <property type="molecule type" value="Genomic_DNA"/>
</dbReference>
<dbReference type="Proteomes" id="UP000515728">
    <property type="component" value="Chromosome"/>
</dbReference>
<dbReference type="KEGG" id="ppel:H6H00_18550"/>
<sequence>MPQLTAAIGRARPAIGAAVDASFDQALERHSGGAIGDYISGVAAHPGRGHDVL</sequence>
<protein>
    <submittedName>
        <fullName evidence="1">Uncharacterized protein</fullName>
    </submittedName>
</protein>